<accession>A0A0C2J4L8</accession>
<dbReference type="VEuPathDB" id="FungiDB:SPBR_03377"/>
<comment type="caution">
    <text evidence="1">The sequence shown here is derived from an EMBL/GenBank/DDBJ whole genome shotgun (WGS) entry which is preliminary data.</text>
</comment>
<dbReference type="HOGENOM" id="CLU_2499334_0_0_1"/>
<name>A0A0C2J4L8_9PEZI</name>
<protein>
    <submittedName>
        <fullName evidence="1">Uncharacterized protein</fullName>
    </submittedName>
</protein>
<evidence type="ECO:0000313" key="1">
    <source>
        <dbReference type="EMBL" id="KIH92012.1"/>
    </source>
</evidence>
<dbReference type="GeneID" id="63676599"/>
<dbReference type="RefSeq" id="XP_040620022.1">
    <property type="nucleotide sequence ID" value="XM_040761678.1"/>
</dbReference>
<evidence type="ECO:0000313" key="2">
    <source>
        <dbReference type="Proteomes" id="UP000031575"/>
    </source>
</evidence>
<sequence>MHSDFGDVQFDETQVSTTSPCGSVLHRLMEPVHLHVGRDRDGNIGIIGRRVTMYRVPPSAPYRTHAIPVSEGIVGFNSLPRRDASL</sequence>
<organism evidence="1 2">
    <name type="scientific">Sporothrix brasiliensis 5110</name>
    <dbReference type="NCBI Taxonomy" id="1398154"/>
    <lineage>
        <taxon>Eukaryota</taxon>
        <taxon>Fungi</taxon>
        <taxon>Dikarya</taxon>
        <taxon>Ascomycota</taxon>
        <taxon>Pezizomycotina</taxon>
        <taxon>Sordariomycetes</taxon>
        <taxon>Sordariomycetidae</taxon>
        <taxon>Ophiostomatales</taxon>
        <taxon>Ophiostomataceae</taxon>
        <taxon>Sporothrix</taxon>
    </lineage>
</organism>
<proteinExistence type="predicted"/>
<reference evidence="1 2" key="1">
    <citation type="journal article" date="2014" name="BMC Genomics">
        <title>Comparative genomics of the major fungal agents of human and animal Sporotrichosis: Sporothrix schenckii and Sporothrix brasiliensis.</title>
        <authorList>
            <person name="Teixeira M.M."/>
            <person name="de Almeida L.G."/>
            <person name="Kubitschek-Barreira P."/>
            <person name="Alves F.L."/>
            <person name="Kioshima E.S."/>
            <person name="Abadio A.K."/>
            <person name="Fernandes L."/>
            <person name="Derengowski L.S."/>
            <person name="Ferreira K.S."/>
            <person name="Souza R.C."/>
            <person name="Ruiz J.C."/>
            <person name="de Andrade N.C."/>
            <person name="Paes H.C."/>
            <person name="Nicola A.M."/>
            <person name="Albuquerque P."/>
            <person name="Gerber A.L."/>
            <person name="Martins V.P."/>
            <person name="Peconick L.D."/>
            <person name="Neto A.V."/>
            <person name="Chaucanez C.B."/>
            <person name="Silva P.A."/>
            <person name="Cunha O.L."/>
            <person name="de Oliveira F.F."/>
            <person name="dos Santos T.C."/>
            <person name="Barros A.L."/>
            <person name="Soares M.A."/>
            <person name="de Oliveira L.M."/>
            <person name="Marini M.M."/>
            <person name="Villalobos-Duno H."/>
            <person name="Cunha M.M."/>
            <person name="de Hoog S."/>
            <person name="da Silveira J.F."/>
            <person name="Henrissat B."/>
            <person name="Nino-Vega G.A."/>
            <person name="Cisalpino P.S."/>
            <person name="Mora-Montes H.M."/>
            <person name="Almeida S.R."/>
            <person name="Stajich J.E."/>
            <person name="Lopes-Bezerra L.M."/>
            <person name="Vasconcelos A.T."/>
            <person name="Felipe M.S."/>
        </authorList>
    </citation>
    <scope>NUCLEOTIDE SEQUENCE [LARGE SCALE GENOMIC DNA]</scope>
    <source>
        <strain evidence="1 2">5110</strain>
    </source>
</reference>
<dbReference type="EMBL" id="AWTV01000006">
    <property type="protein sequence ID" value="KIH92012.1"/>
    <property type="molecule type" value="Genomic_DNA"/>
</dbReference>
<dbReference type="AlphaFoldDB" id="A0A0C2J4L8"/>
<gene>
    <name evidence="1" type="ORF">SPBR_03377</name>
</gene>
<dbReference type="Proteomes" id="UP000031575">
    <property type="component" value="Unassembled WGS sequence"/>
</dbReference>
<keyword evidence="2" id="KW-1185">Reference proteome</keyword>